<dbReference type="PANTHER" id="PTHR45931:SF3">
    <property type="entry name" value="RING ZINC FINGER-CONTAINING PROTEIN"/>
    <property type="match status" value="1"/>
</dbReference>
<dbReference type="SUPFAM" id="SSF57850">
    <property type="entry name" value="RING/U-box"/>
    <property type="match status" value="1"/>
</dbReference>
<evidence type="ECO:0000256" key="1">
    <source>
        <dbReference type="ARBA" id="ARBA00022723"/>
    </source>
</evidence>
<dbReference type="OMA" id="HECIIGW"/>
<dbReference type="EMBL" id="KI517398">
    <property type="protein sequence ID" value="ESQ50124.1"/>
    <property type="molecule type" value="Genomic_DNA"/>
</dbReference>
<dbReference type="AlphaFoldDB" id="V4M1X3"/>
<evidence type="ECO:0000256" key="3">
    <source>
        <dbReference type="ARBA" id="ARBA00022833"/>
    </source>
</evidence>
<name>V4M1X3_EUTSA</name>
<keyword evidence="2 4" id="KW-0863">Zinc-finger</keyword>
<dbReference type="GO" id="GO:0008270">
    <property type="term" value="F:zinc ion binding"/>
    <property type="evidence" value="ECO:0007669"/>
    <property type="project" value="UniProtKB-KW"/>
</dbReference>
<dbReference type="Pfam" id="PF13639">
    <property type="entry name" value="zf-RING_2"/>
    <property type="match status" value="1"/>
</dbReference>
<dbReference type="SMART" id="SM00184">
    <property type="entry name" value="RING"/>
    <property type="match status" value="1"/>
</dbReference>
<dbReference type="InterPro" id="IPR001841">
    <property type="entry name" value="Znf_RING"/>
</dbReference>
<organism evidence="6 7">
    <name type="scientific">Eutrema salsugineum</name>
    <name type="common">Saltwater cress</name>
    <name type="synonym">Sisymbrium salsugineum</name>
    <dbReference type="NCBI Taxonomy" id="72664"/>
    <lineage>
        <taxon>Eukaryota</taxon>
        <taxon>Viridiplantae</taxon>
        <taxon>Streptophyta</taxon>
        <taxon>Embryophyta</taxon>
        <taxon>Tracheophyta</taxon>
        <taxon>Spermatophyta</taxon>
        <taxon>Magnoliopsida</taxon>
        <taxon>eudicotyledons</taxon>
        <taxon>Gunneridae</taxon>
        <taxon>Pentapetalae</taxon>
        <taxon>rosids</taxon>
        <taxon>malvids</taxon>
        <taxon>Brassicales</taxon>
        <taxon>Brassicaceae</taxon>
        <taxon>Eutremeae</taxon>
        <taxon>Eutrema</taxon>
    </lineage>
</organism>
<dbReference type="eggNOG" id="KOG0800">
    <property type="taxonomic scope" value="Eukaryota"/>
</dbReference>
<keyword evidence="3" id="KW-0862">Zinc</keyword>
<feature type="domain" description="RING-type" evidence="5">
    <location>
        <begin position="144"/>
        <end position="185"/>
    </location>
</feature>
<evidence type="ECO:0000256" key="4">
    <source>
        <dbReference type="PROSITE-ProRule" id="PRU00175"/>
    </source>
</evidence>
<accession>V4M1X3</accession>
<reference evidence="6 7" key="1">
    <citation type="journal article" date="2013" name="Front. Plant Sci.">
        <title>The Reference Genome of the Halophytic Plant Eutrema salsugineum.</title>
        <authorList>
            <person name="Yang R."/>
            <person name="Jarvis D.E."/>
            <person name="Chen H."/>
            <person name="Beilstein M.A."/>
            <person name="Grimwood J."/>
            <person name="Jenkins J."/>
            <person name="Shu S."/>
            <person name="Prochnik S."/>
            <person name="Xin M."/>
            <person name="Ma C."/>
            <person name="Schmutz J."/>
            <person name="Wing R.A."/>
            <person name="Mitchell-Olds T."/>
            <person name="Schumaker K.S."/>
            <person name="Wang X."/>
        </authorList>
    </citation>
    <scope>NUCLEOTIDE SEQUENCE [LARGE SCALE GENOMIC DNA]</scope>
</reference>
<dbReference type="PANTHER" id="PTHR45931">
    <property type="entry name" value="SI:CH211-59O9.10"/>
    <property type="match status" value="1"/>
</dbReference>
<evidence type="ECO:0000256" key="2">
    <source>
        <dbReference type="ARBA" id="ARBA00022771"/>
    </source>
</evidence>
<dbReference type="Proteomes" id="UP000030689">
    <property type="component" value="Unassembled WGS sequence"/>
</dbReference>
<keyword evidence="7" id="KW-1185">Reference proteome</keyword>
<sequence length="189" mass="21872">MGDQQNISYSFSYETHLRNTYSSTTIHLIIKRPHTEQNDIIIDIPYARDGFSTSQTTLTQTIESLLTYHEIEETQARRTAAYFVSFLNAVQISHQTDIGTTIDIYFKISDNNYHARSKMDTDTLIANLNTTKRNPTFEDENEDCPICLQTFKGIEDINSLPCNHMYHHQCIVNWLYTTKNCPICRAADF</sequence>
<proteinExistence type="predicted"/>
<gene>
    <name evidence="6" type="ORF">EUTSA_v10002215mg</name>
</gene>
<dbReference type="InterPro" id="IPR051834">
    <property type="entry name" value="RING_finger_E3_ligase"/>
</dbReference>
<protein>
    <recommendedName>
        <fullName evidence="5">RING-type domain-containing protein</fullName>
    </recommendedName>
</protein>
<dbReference type="InterPro" id="IPR013083">
    <property type="entry name" value="Znf_RING/FYVE/PHD"/>
</dbReference>
<evidence type="ECO:0000313" key="7">
    <source>
        <dbReference type="Proteomes" id="UP000030689"/>
    </source>
</evidence>
<keyword evidence="1" id="KW-0479">Metal-binding</keyword>
<dbReference type="PROSITE" id="PS50089">
    <property type="entry name" value="ZF_RING_2"/>
    <property type="match status" value="1"/>
</dbReference>
<evidence type="ECO:0000313" key="6">
    <source>
        <dbReference type="EMBL" id="ESQ50124.1"/>
    </source>
</evidence>
<dbReference type="Gramene" id="ESQ50124">
    <property type="protein sequence ID" value="ESQ50124"/>
    <property type="gene ID" value="EUTSA_v10002215mg"/>
</dbReference>
<dbReference type="Gene3D" id="3.30.40.10">
    <property type="entry name" value="Zinc/RING finger domain, C3HC4 (zinc finger)"/>
    <property type="match status" value="1"/>
</dbReference>
<evidence type="ECO:0000259" key="5">
    <source>
        <dbReference type="PROSITE" id="PS50089"/>
    </source>
</evidence>
<dbReference type="GO" id="GO:0005634">
    <property type="term" value="C:nucleus"/>
    <property type="evidence" value="ECO:0007669"/>
    <property type="project" value="TreeGrafter"/>
</dbReference>
<dbReference type="GO" id="GO:0061630">
    <property type="term" value="F:ubiquitin protein ligase activity"/>
    <property type="evidence" value="ECO:0007669"/>
    <property type="project" value="TreeGrafter"/>
</dbReference>
<dbReference type="GO" id="GO:0006511">
    <property type="term" value="P:ubiquitin-dependent protein catabolic process"/>
    <property type="evidence" value="ECO:0007669"/>
    <property type="project" value="TreeGrafter"/>
</dbReference>
<dbReference type="KEGG" id="eus:EUTSA_v10002215mg"/>